<dbReference type="GO" id="GO:0005829">
    <property type="term" value="C:cytosol"/>
    <property type="evidence" value="ECO:0007669"/>
    <property type="project" value="TreeGrafter"/>
</dbReference>
<comment type="similarity">
    <text evidence="2">Belongs to the YbaB/EbfC family.</text>
</comment>
<feature type="coiled-coil region" evidence="3">
    <location>
        <begin position="3"/>
        <end position="30"/>
    </location>
</feature>
<evidence type="ECO:0000313" key="4">
    <source>
        <dbReference type="EMBL" id="PZQ48281.1"/>
    </source>
</evidence>
<dbReference type="Pfam" id="PF02575">
    <property type="entry name" value="YbaB_DNA_bd"/>
    <property type="match status" value="1"/>
</dbReference>
<dbReference type="HAMAP" id="MF_00274">
    <property type="entry name" value="DNA_YbaB_EbfC"/>
    <property type="match status" value="1"/>
</dbReference>
<proteinExistence type="inferred from homology"/>
<dbReference type="PIRSF" id="PIRSF004555">
    <property type="entry name" value="UCP004555"/>
    <property type="match status" value="1"/>
</dbReference>
<dbReference type="InterPro" id="IPR004401">
    <property type="entry name" value="YbaB/EbfC"/>
</dbReference>
<dbReference type="NCBIfam" id="TIGR00103">
    <property type="entry name" value="DNA_YbaB_EbfC"/>
    <property type="match status" value="1"/>
</dbReference>
<reference evidence="4 5" key="1">
    <citation type="submission" date="2017-08" db="EMBL/GenBank/DDBJ databases">
        <title>Infants hospitalized years apart are colonized by the same room-sourced microbial strains.</title>
        <authorList>
            <person name="Brooks B."/>
            <person name="Olm M.R."/>
            <person name="Firek B.A."/>
            <person name="Baker R."/>
            <person name="Thomas B.C."/>
            <person name="Morowitz M.J."/>
            <person name="Banfield J.F."/>
        </authorList>
    </citation>
    <scope>NUCLEOTIDE SEQUENCE [LARGE SCALE GENOMIC DNA]</scope>
    <source>
        <strain evidence="4">S2_005_002_R2_29</strain>
    </source>
</reference>
<gene>
    <name evidence="4" type="ORF">DI551_01995</name>
</gene>
<evidence type="ECO:0000256" key="1">
    <source>
        <dbReference type="ARBA" id="ARBA00023125"/>
    </source>
</evidence>
<evidence type="ECO:0000256" key="3">
    <source>
        <dbReference type="SAM" id="Coils"/>
    </source>
</evidence>
<dbReference type="EMBL" id="QFQB01000006">
    <property type="protein sequence ID" value="PZQ48281.1"/>
    <property type="molecule type" value="Genomic_DNA"/>
</dbReference>
<dbReference type="Proteomes" id="UP000249417">
    <property type="component" value="Unassembled WGS sequence"/>
</dbReference>
<name>A0A2W5N435_9BACT</name>
<dbReference type="InterPro" id="IPR036894">
    <property type="entry name" value="YbaB-like_sf"/>
</dbReference>
<protein>
    <recommendedName>
        <fullName evidence="2">Nucleoid-associated protein DI551_01995</fullName>
    </recommendedName>
</protein>
<keyword evidence="2" id="KW-0963">Cytoplasm</keyword>
<accession>A0A2W5N435</accession>
<keyword evidence="1 2" id="KW-0238">DNA-binding</keyword>
<evidence type="ECO:0000256" key="2">
    <source>
        <dbReference type="HAMAP-Rule" id="MF_00274"/>
    </source>
</evidence>
<comment type="function">
    <text evidence="2">Binds to DNA and alters its conformation. May be involved in regulation of gene expression, nucleoid organization and DNA protection.</text>
</comment>
<dbReference type="SUPFAM" id="SSF82607">
    <property type="entry name" value="YbaB-like"/>
    <property type="match status" value="1"/>
</dbReference>
<comment type="subcellular location">
    <subcellularLocation>
        <location evidence="2">Cytoplasm</location>
        <location evidence="2">Nucleoid</location>
    </subcellularLocation>
</comment>
<dbReference type="GO" id="GO:0043590">
    <property type="term" value="C:bacterial nucleoid"/>
    <property type="evidence" value="ECO:0007669"/>
    <property type="project" value="UniProtKB-UniRule"/>
</dbReference>
<dbReference type="AlphaFoldDB" id="A0A2W5N435"/>
<dbReference type="PANTHER" id="PTHR33449:SF1">
    <property type="entry name" value="NUCLEOID-ASSOCIATED PROTEIN YBAB"/>
    <property type="match status" value="1"/>
</dbReference>
<comment type="subunit">
    <text evidence="2">Homodimer.</text>
</comment>
<organism evidence="4 5">
    <name type="scientific">Micavibrio aeruginosavorus</name>
    <dbReference type="NCBI Taxonomy" id="349221"/>
    <lineage>
        <taxon>Bacteria</taxon>
        <taxon>Pseudomonadati</taxon>
        <taxon>Bdellovibrionota</taxon>
        <taxon>Bdellovibrionia</taxon>
        <taxon>Bdellovibrionales</taxon>
        <taxon>Pseudobdellovibrionaceae</taxon>
        <taxon>Micavibrio</taxon>
    </lineage>
</organism>
<dbReference type="GO" id="GO:0003677">
    <property type="term" value="F:DNA binding"/>
    <property type="evidence" value="ECO:0007669"/>
    <property type="project" value="UniProtKB-UniRule"/>
</dbReference>
<keyword evidence="3" id="KW-0175">Coiled coil</keyword>
<dbReference type="PANTHER" id="PTHR33449">
    <property type="entry name" value="NUCLEOID-ASSOCIATED PROTEIN YBAB"/>
    <property type="match status" value="1"/>
</dbReference>
<comment type="caution">
    <text evidence="4">The sequence shown here is derived from an EMBL/GenBank/DDBJ whole genome shotgun (WGS) entry which is preliminary data.</text>
</comment>
<sequence length="111" mass="11658">MNIMKMMSQAKAMQEKMQAMQEKMGDELVEGVSGGGLVKVTLSCKGQCKSISLDDSVVIASDKEVLEDLLKAAINDAKAKADSKMADETQKMMSDLGLPAGALGGMGGLPF</sequence>
<dbReference type="Gene3D" id="3.30.1310.10">
    <property type="entry name" value="Nucleoid-associated protein YbaB-like domain"/>
    <property type="match status" value="1"/>
</dbReference>
<evidence type="ECO:0000313" key="5">
    <source>
        <dbReference type="Proteomes" id="UP000249417"/>
    </source>
</evidence>